<protein>
    <submittedName>
        <fullName evidence="8">CBS domain containing-hemolysin-like protein</fullName>
    </submittedName>
</protein>
<organism evidence="8 9">
    <name type="scientific">Micrococcus cohnii</name>
    <dbReference type="NCBI Taxonomy" id="993416"/>
    <lineage>
        <taxon>Bacteria</taxon>
        <taxon>Bacillati</taxon>
        <taxon>Actinomycetota</taxon>
        <taxon>Actinomycetes</taxon>
        <taxon>Micrococcales</taxon>
        <taxon>Micrococcaceae</taxon>
        <taxon>Micrococcus</taxon>
    </lineage>
</organism>
<evidence type="ECO:0000256" key="5">
    <source>
        <dbReference type="SAM" id="Phobius"/>
    </source>
</evidence>
<accession>A0A7W7GPZ0</accession>
<feature type="domain" description="CBS" evidence="6">
    <location>
        <begin position="284"/>
        <end position="338"/>
    </location>
</feature>
<comment type="caution">
    <text evidence="8">The sequence shown here is derived from an EMBL/GenBank/DDBJ whole genome shotgun (WGS) entry which is preliminary data.</text>
</comment>
<dbReference type="PROSITE" id="PS51846">
    <property type="entry name" value="CNNM"/>
    <property type="match status" value="1"/>
</dbReference>
<evidence type="ECO:0000259" key="6">
    <source>
        <dbReference type="PROSITE" id="PS51371"/>
    </source>
</evidence>
<dbReference type="PANTHER" id="PTHR43099:SF5">
    <property type="entry name" value="HLYC_CORC FAMILY TRANSPORTER"/>
    <property type="match status" value="1"/>
</dbReference>
<dbReference type="Pfam" id="PF01595">
    <property type="entry name" value="CNNM"/>
    <property type="match status" value="1"/>
</dbReference>
<keyword evidence="4 5" id="KW-0812">Transmembrane</keyword>
<keyword evidence="2" id="KW-1003">Cell membrane</keyword>
<dbReference type="RefSeq" id="WP_184241815.1">
    <property type="nucleotide sequence ID" value="NZ_JACHNA010000001.1"/>
</dbReference>
<feature type="transmembrane region" description="Helical" evidence="5">
    <location>
        <begin position="6"/>
        <end position="31"/>
    </location>
</feature>
<evidence type="ECO:0000313" key="8">
    <source>
        <dbReference type="EMBL" id="MBB4736163.1"/>
    </source>
</evidence>
<gene>
    <name evidence="8" type="ORF">HDA30_001671</name>
</gene>
<comment type="subcellular location">
    <subcellularLocation>
        <location evidence="1">Cell membrane</location>
        <topology evidence="1">Multi-pass membrane protein</topology>
    </subcellularLocation>
</comment>
<feature type="transmembrane region" description="Helical" evidence="5">
    <location>
        <begin position="52"/>
        <end position="77"/>
    </location>
</feature>
<dbReference type="Pfam" id="PF00571">
    <property type="entry name" value="CBS"/>
    <property type="match status" value="1"/>
</dbReference>
<dbReference type="SUPFAM" id="SSF54631">
    <property type="entry name" value="CBS-domain pair"/>
    <property type="match status" value="1"/>
</dbReference>
<dbReference type="GO" id="GO:0005886">
    <property type="term" value="C:plasma membrane"/>
    <property type="evidence" value="ECO:0007669"/>
    <property type="project" value="UniProtKB-SubCell"/>
</dbReference>
<keyword evidence="4 5" id="KW-0472">Membrane</keyword>
<keyword evidence="3" id="KW-0129">CBS domain</keyword>
<dbReference type="Gene3D" id="3.90.1280.20">
    <property type="match status" value="1"/>
</dbReference>
<dbReference type="PROSITE" id="PS51371">
    <property type="entry name" value="CBS"/>
    <property type="match status" value="1"/>
</dbReference>
<evidence type="ECO:0000256" key="1">
    <source>
        <dbReference type="ARBA" id="ARBA00004651"/>
    </source>
</evidence>
<proteinExistence type="predicted"/>
<feature type="domain" description="CNNM transmembrane" evidence="7">
    <location>
        <begin position="1"/>
        <end position="203"/>
    </location>
</feature>
<evidence type="ECO:0000256" key="4">
    <source>
        <dbReference type="PROSITE-ProRule" id="PRU01193"/>
    </source>
</evidence>
<keyword evidence="4 5" id="KW-1133">Transmembrane helix</keyword>
<dbReference type="InterPro" id="IPR002550">
    <property type="entry name" value="CNNM"/>
</dbReference>
<reference evidence="8 9" key="1">
    <citation type="submission" date="2020-08" db="EMBL/GenBank/DDBJ databases">
        <title>Sequencing the genomes of 1000 actinobacteria strains.</title>
        <authorList>
            <person name="Klenk H.-P."/>
        </authorList>
    </citation>
    <scope>NUCLEOTIDE SEQUENCE [LARGE SCALE GENOMIC DNA]</scope>
    <source>
        <strain evidence="8 9">DSM 23974</strain>
    </source>
</reference>
<name>A0A7W7GPZ0_9MICC</name>
<dbReference type="InterPro" id="IPR000644">
    <property type="entry name" value="CBS_dom"/>
</dbReference>
<evidence type="ECO:0000259" key="7">
    <source>
        <dbReference type="PROSITE" id="PS51846"/>
    </source>
</evidence>
<dbReference type="Gene3D" id="3.10.580.10">
    <property type="entry name" value="CBS-domain"/>
    <property type="match status" value="1"/>
</dbReference>
<dbReference type="InterPro" id="IPR051676">
    <property type="entry name" value="UPF0053_domain"/>
</dbReference>
<dbReference type="EMBL" id="JACHNA010000001">
    <property type="protein sequence ID" value="MBB4736163.1"/>
    <property type="molecule type" value="Genomic_DNA"/>
</dbReference>
<dbReference type="PANTHER" id="PTHR43099">
    <property type="entry name" value="UPF0053 PROTEIN YRKA"/>
    <property type="match status" value="1"/>
</dbReference>
<sequence>MGNPVFVILATLALIVLSALFVIMEFSLLAVRRHRLEAEATQSRAARAALRGVDELTVMLAGAQLGITLCTFALGAVTKPAVDAWLGPVLTGIGVPGGVADTASFVLSLLLVTFLHLVVGEMAPKSWVIAHPELAAKSVALPSRAFVWLVRPLLLFANAMANRLVKLSGVEPVERAAVGGQDVDSIRQLVEHSADSGALDELAQEQIEGALDLQSTTMGDLLRTDAAPVSVDSTATIADVQEAAVASGHLRILVHEPGRQDAVPGYVHVRDTLLADDHEPIRELIRPAYSLPSDTVLHEALTQIRDAGEQLVAVTERGRFIGVVTLTDVLGTVLPEAD</sequence>
<evidence type="ECO:0000256" key="2">
    <source>
        <dbReference type="ARBA" id="ARBA00022475"/>
    </source>
</evidence>
<feature type="transmembrane region" description="Helical" evidence="5">
    <location>
        <begin position="97"/>
        <end position="119"/>
    </location>
</feature>
<dbReference type="InterPro" id="IPR046342">
    <property type="entry name" value="CBS_dom_sf"/>
</dbReference>
<keyword evidence="9" id="KW-1185">Reference proteome</keyword>
<dbReference type="AlphaFoldDB" id="A0A7W7GPZ0"/>
<evidence type="ECO:0000313" key="9">
    <source>
        <dbReference type="Proteomes" id="UP000540191"/>
    </source>
</evidence>
<dbReference type="Proteomes" id="UP000540191">
    <property type="component" value="Unassembled WGS sequence"/>
</dbReference>
<evidence type="ECO:0000256" key="3">
    <source>
        <dbReference type="PROSITE-ProRule" id="PRU00703"/>
    </source>
</evidence>